<organism evidence="1 2">
    <name type="scientific">Platanthera zijinensis</name>
    <dbReference type="NCBI Taxonomy" id="2320716"/>
    <lineage>
        <taxon>Eukaryota</taxon>
        <taxon>Viridiplantae</taxon>
        <taxon>Streptophyta</taxon>
        <taxon>Embryophyta</taxon>
        <taxon>Tracheophyta</taxon>
        <taxon>Spermatophyta</taxon>
        <taxon>Magnoliopsida</taxon>
        <taxon>Liliopsida</taxon>
        <taxon>Asparagales</taxon>
        <taxon>Orchidaceae</taxon>
        <taxon>Orchidoideae</taxon>
        <taxon>Orchideae</taxon>
        <taxon>Orchidinae</taxon>
        <taxon>Platanthera</taxon>
    </lineage>
</organism>
<comment type="caution">
    <text evidence="1">The sequence shown here is derived from an EMBL/GenBank/DDBJ whole genome shotgun (WGS) entry which is preliminary data.</text>
</comment>
<protein>
    <submittedName>
        <fullName evidence="1">Uncharacterized protein</fullName>
    </submittedName>
</protein>
<name>A0AAP0BIT0_9ASPA</name>
<evidence type="ECO:0000313" key="1">
    <source>
        <dbReference type="EMBL" id="KAK8940420.1"/>
    </source>
</evidence>
<dbReference type="AlphaFoldDB" id="A0AAP0BIT0"/>
<dbReference type="Proteomes" id="UP001418222">
    <property type="component" value="Unassembled WGS sequence"/>
</dbReference>
<dbReference type="EMBL" id="JBBWWQ010000008">
    <property type="protein sequence ID" value="KAK8940420.1"/>
    <property type="molecule type" value="Genomic_DNA"/>
</dbReference>
<evidence type="ECO:0000313" key="2">
    <source>
        <dbReference type="Proteomes" id="UP001418222"/>
    </source>
</evidence>
<keyword evidence="2" id="KW-1185">Reference proteome</keyword>
<reference evidence="1 2" key="1">
    <citation type="journal article" date="2022" name="Nat. Plants">
        <title>Genomes of leafy and leafless Platanthera orchids illuminate the evolution of mycoheterotrophy.</title>
        <authorList>
            <person name="Li M.H."/>
            <person name="Liu K.W."/>
            <person name="Li Z."/>
            <person name="Lu H.C."/>
            <person name="Ye Q.L."/>
            <person name="Zhang D."/>
            <person name="Wang J.Y."/>
            <person name="Li Y.F."/>
            <person name="Zhong Z.M."/>
            <person name="Liu X."/>
            <person name="Yu X."/>
            <person name="Liu D.K."/>
            <person name="Tu X.D."/>
            <person name="Liu B."/>
            <person name="Hao Y."/>
            <person name="Liao X.Y."/>
            <person name="Jiang Y.T."/>
            <person name="Sun W.H."/>
            <person name="Chen J."/>
            <person name="Chen Y.Q."/>
            <person name="Ai Y."/>
            <person name="Zhai J.W."/>
            <person name="Wu S.S."/>
            <person name="Zhou Z."/>
            <person name="Hsiao Y.Y."/>
            <person name="Wu W.L."/>
            <person name="Chen Y.Y."/>
            <person name="Lin Y.F."/>
            <person name="Hsu J.L."/>
            <person name="Li C.Y."/>
            <person name="Wang Z.W."/>
            <person name="Zhao X."/>
            <person name="Zhong W.Y."/>
            <person name="Ma X.K."/>
            <person name="Ma L."/>
            <person name="Huang J."/>
            <person name="Chen G.Z."/>
            <person name="Huang M.Z."/>
            <person name="Huang L."/>
            <person name="Peng D.H."/>
            <person name="Luo Y.B."/>
            <person name="Zou S.Q."/>
            <person name="Chen S.P."/>
            <person name="Lan S."/>
            <person name="Tsai W.C."/>
            <person name="Van de Peer Y."/>
            <person name="Liu Z.J."/>
        </authorList>
    </citation>
    <scope>NUCLEOTIDE SEQUENCE [LARGE SCALE GENOMIC DNA]</scope>
    <source>
        <strain evidence="1">Lor287</strain>
    </source>
</reference>
<proteinExistence type="predicted"/>
<sequence length="276" mass="31837">MARRREGRMGGIASIALLPGGSVSGHFIQLPHSVCYGIHGSARPVAHVRASINASFLFRRVDFSRTGEGENAGVCRCRYLVAFRKSRRLEKAKTSPPSSFGTRKFFFRRHRSRSQRGQRERLCSSHAAIVDRWENRVRKSKQAADLPRQWRKACRRRSGFPVPLKEKKKKAVWKEEAARSFFLEISPPTKEFFPHRYKEHCRRSRFAMQRNVFVALCDHLAAGDRKYPDFCPKTRRLGSIGALPSTNIALPLRHHTRSRGRRRILRLSHVPCHSRS</sequence>
<gene>
    <name evidence="1" type="ORF">KSP39_PZI010661</name>
</gene>
<accession>A0AAP0BIT0</accession>